<evidence type="ECO:0000313" key="1">
    <source>
        <dbReference type="EMBL" id="RKQ12104.1"/>
    </source>
</evidence>
<dbReference type="RefSeq" id="WP_084710779.1">
    <property type="nucleotide sequence ID" value="NZ_RBZO01000049.1"/>
</dbReference>
<dbReference type="OrthoDB" id="9764804at2"/>
<organism evidence="1 2">
    <name type="scientific">Oceanobacillus bengalensis</name>
    <dbReference type="NCBI Taxonomy" id="1435466"/>
    <lineage>
        <taxon>Bacteria</taxon>
        <taxon>Bacillati</taxon>
        <taxon>Bacillota</taxon>
        <taxon>Bacilli</taxon>
        <taxon>Bacillales</taxon>
        <taxon>Bacillaceae</taxon>
        <taxon>Oceanobacillus</taxon>
    </lineage>
</organism>
<evidence type="ECO:0008006" key="3">
    <source>
        <dbReference type="Google" id="ProtNLM"/>
    </source>
</evidence>
<protein>
    <recommendedName>
        <fullName evidence="3">Sortilin N-terminal domain-containing protein</fullName>
    </recommendedName>
</protein>
<evidence type="ECO:0000313" key="2">
    <source>
        <dbReference type="Proteomes" id="UP000281813"/>
    </source>
</evidence>
<gene>
    <name evidence="1" type="ORF">D8M05_18930</name>
</gene>
<reference evidence="1 2" key="1">
    <citation type="journal article" date="2015" name="Antonie Van Leeuwenhoek">
        <title>Oceanobacillus bengalensis sp. nov., a bacterium isolated from seawater of the Bay of Bengal.</title>
        <authorList>
            <person name="Yongchang O."/>
            <person name="Xiang W."/>
            <person name="Wang G."/>
        </authorList>
    </citation>
    <scope>NUCLEOTIDE SEQUENCE [LARGE SCALE GENOMIC DNA]</scope>
    <source>
        <strain evidence="1 2">MCCC 1K00260</strain>
    </source>
</reference>
<dbReference type="Gene3D" id="2.130.10.10">
    <property type="entry name" value="YVTN repeat-like/Quinoprotein amine dehydrogenase"/>
    <property type="match status" value="1"/>
</dbReference>
<accession>A0A494YRL6</accession>
<dbReference type="NCBIfam" id="NF045728">
    <property type="entry name" value="glycosyl_F510_1955"/>
    <property type="match status" value="1"/>
</dbReference>
<dbReference type="InterPro" id="IPR015943">
    <property type="entry name" value="WD40/YVTN_repeat-like_dom_sf"/>
</dbReference>
<name>A0A494YRL6_9BACI</name>
<dbReference type="PROSITE" id="PS51257">
    <property type="entry name" value="PROKAR_LIPOPROTEIN"/>
    <property type="match status" value="1"/>
</dbReference>
<dbReference type="AlphaFoldDB" id="A0A494YRL6"/>
<sequence length="301" mass="32835">MIRKATIILTIIIGLLIAGCTNSDNKEFEASFKGTVDHVHGMGYAGDDNGLYFATHTGLKIYRDGTWFETTKNNNDYMGFNAVDKGFYTSGHPGKDSDLPNPIGIQRSFDGGRTLESLKFEGETDFHAMAVGYQSHDIFLMNPSKNSELEVGLYLSTDDTKSWESVEASGLEGDILALAIHPTDSNYVAAATSTGVYISKDAGTSFEIITDSAQGTAVFFNEENLYYASYGTVPSLVKHNLTNGEEEKINLPDLTEDGPVYIAQNPQNAQEIAIYTVKGQAYLSNDGGETWNQLLENGKVK</sequence>
<comment type="caution">
    <text evidence="1">The sequence shown here is derived from an EMBL/GenBank/DDBJ whole genome shotgun (WGS) entry which is preliminary data.</text>
</comment>
<dbReference type="SUPFAM" id="SSF110296">
    <property type="entry name" value="Oligoxyloglucan reducing end-specific cellobiohydrolase"/>
    <property type="match status" value="1"/>
</dbReference>
<dbReference type="EMBL" id="RBZO01000049">
    <property type="protein sequence ID" value="RKQ12104.1"/>
    <property type="molecule type" value="Genomic_DNA"/>
</dbReference>
<keyword evidence="2" id="KW-1185">Reference proteome</keyword>
<dbReference type="InterPro" id="IPR054817">
    <property type="entry name" value="Glycosyl_F510_1955-like"/>
</dbReference>
<proteinExistence type="predicted"/>
<dbReference type="Proteomes" id="UP000281813">
    <property type="component" value="Unassembled WGS sequence"/>
</dbReference>